<evidence type="ECO:0000313" key="2">
    <source>
        <dbReference type="Proteomes" id="UP001281761"/>
    </source>
</evidence>
<sequence>MSEYLTQKEISRIIATLDDRNLPNSASKGAKLYNEQAVRHEDVVQAGVCTEGQLKRGIRAMNEHREIGVAHRPGKLTHSDEQELLTYCLEKIELDGHVKKRDILEQVCPFFDLSCLRQIPSGRKVLDSMKGSQS</sequence>
<reference evidence="1 2" key="1">
    <citation type="journal article" date="2022" name="bioRxiv">
        <title>Genomics of Preaxostyla Flagellates Illuminates Evolutionary Transitions and the Path Towards Mitochondrial Loss.</title>
        <authorList>
            <person name="Novak L.V.F."/>
            <person name="Treitli S.C."/>
            <person name="Pyrih J."/>
            <person name="Halakuc P."/>
            <person name="Pipaliya S.V."/>
            <person name="Vacek V."/>
            <person name="Brzon O."/>
            <person name="Soukal P."/>
            <person name="Eme L."/>
            <person name="Dacks J.B."/>
            <person name="Karnkowska A."/>
            <person name="Elias M."/>
            <person name="Hampl V."/>
        </authorList>
    </citation>
    <scope>NUCLEOTIDE SEQUENCE [LARGE SCALE GENOMIC DNA]</scope>
    <source>
        <strain evidence="1">NAU3</strain>
        <tissue evidence="1">Gut</tissue>
    </source>
</reference>
<proteinExistence type="predicted"/>
<dbReference type="EMBL" id="JARBJD010000026">
    <property type="protein sequence ID" value="KAK2959958.1"/>
    <property type="molecule type" value="Genomic_DNA"/>
</dbReference>
<protein>
    <recommendedName>
        <fullName evidence="3">HTH CENPB-type domain-containing protein</fullName>
    </recommendedName>
</protein>
<keyword evidence="2" id="KW-1185">Reference proteome</keyword>
<comment type="caution">
    <text evidence="1">The sequence shown here is derived from an EMBL/GenBank/DDBJ whole genome shotgun (WGS) entry which is preliminary data.</text>
</comment>
<organism evidence="1 2">
    <name type="scientific">Blattamonas nauphoetae</name>
    <dbReference type="NCBI Taxonomy" id="2049346"/>
    <lineage>
        <taxon>Eukaryota</taxon>
        <taxon>Metamonada</taxon>
        <taxon>Preaxostyla</taxon>
        <taxon>Oxymonadida</taxon>
        <taxon>Blattamonas</taxon>
    </lineage>
</organism>
<gene>
    <name evidence="1" type="ORF">BLNAU_5155</name>
</gene>
<evidence type="ECO:0000313" key="1">
    <source>
        <dbReference type="EMBL" id="KAK2959958.1"/>
    </source>
</evidence>
<name>A0ABQ9Y880_9EUKA</name>
<accession>A0ABQ9Y880</accession>
<dbReference type="Proteomes" id="UP001281761">
    <property type="component" value="Unassembled WGS sequence"/>
</dbReference>
<evidence type="ECO:0008006" key="3">
    <source>
        <dbReference type="Google" id="ProtNLM"/>
    </source>
</evidence>